<dbReference type="InterPro" id="IPR037171">
    <property type="entry name" value="NagB/RpiA_transferase-like"/>
</dbReference>
<dbReference type="PANTHER" id="PTHR23407">
    <property type="entry name" value="ATPASE INHIBITOR/5-FORMYLTETRAHYDROFOLATE CYCLO-LIGASE"/>
    <property type="match status" value="1"/>
</dbReference>
<keyword evidence="3 4" id="KW-0067">ATP-binding</keyword>
<evidence type="ECO:0000256" key="4">
    <source>
        <dbReference type="PIRSR" id="PIRSR006806-1"/>
    </source>
</evidence>
<feature type="binding site" evidence="4">
    <location>
        <begin position="5"/>
        <end position="9"/>
    </location>
    <ligand>
        <name>ATP</name>
        <dbReference type="ChEBI" id="CHEBI:30616"/>
    </ligand>
</feature>
<evidence type="ECO:0000256" key="1">
    <source>
        <dbReference type="ARBA" id="ARBA00010638"/>
    </source>
</evidence>
<keyword evidence="6" id="KW-0436">Ligase</keyword>
<dbReference type="PIRSF" id="PIRSF006806">
    <property type="entry name" value="FTHF_cligase"/>
    <property type="match status" value="1"/>
</dbReference>
<protein>
    <recommendedName>
        <fullName evidence="5">5-formyltetrahydrofolate cyclo-ligase</fullName>
        <ecNumber evidence="5">6.3.3.2</ecNumber>
    </recommendedName>
</protein>
<keyword evidence="5" id="KW-0460">Magnesium</keyword>
<keyword evidence="5" id="KW-0479">Metal-binding</keyword>
<keyword evidence="2 4" id="KW-0547">Nucleotide-binding</keyword>
<dbReference type="InterPro" id="IPR024185">
    <property type="entry name" value="FTHF_cligase-like_sf"/>
</dbReference>
<evidence type="ECO:0000313" key="6">
    <source>
        <dbReference type="EMBL" id="MBB3062117.1"/>
    </source>
</evidence>
<dbReference type="InterPro" id="IPR002698">
    <property type="entry name" value="FTHF_cligase"/>
</dbReference>
<dbReference type="GO" id="GO:0009396">
    <property type="term" value="P:folic acid-containing compound biosynthetic process"/>
    <property type="evidence" value="ECO:0007669"/>
    <property type="project" value="TreeGrafter"/>
</dbReference>
<proteinExistence type="inferred from homology"/>
<sequence>MQETKAQLRRRMRAARRGLSPYLQRRAATAVASRLSRSSPFRRARHIGIYWPMDGEVDVRGLVRQFPAKHFYLPVLPAAPRPQLRFRHWSGGTLNYRNRYRIPEPLRGPVQSPWRLDLVLVPLVAFDPAGGRLGMGAGFYDRTFAFKRRLPGAGPQMIGVAHQLQCVEQLPVDGWDIPLSAVVTEQQLYRCG</sequence>
<dbReference type="EMBL" id="JACHWZ010000013">
    <property type="protein sequence ID" value="MBB3062117.1"/>
    <property type="molecule type" value="Genomic_DNA"/>
</dbReference>
<evidence type="ECO:0000313" key="7">
    <source>
        <dbReference type="Proteomes" id="UP000535937"/>
    </source>
</evidence>
<dbReference type="GO" id="GO:0035999">
    <property type="term" value="P:tetrahydrofolate interconversion"/>
    <property type="evidence" value="ECO:0007669"/>
    <property type="project" value="TreeGrafter"/>
</dbReference>
<comment type="cofactor">
    <cofactor evidence="5">
        <name>Mg(2+)</name>
        <dbReference type="ChEBI" id="CHEBI:18420"/>
    </cofactor>
</comment>
<dbReference type="Gene3D" id="3.40.50.10420">
    <property type="entry name" value="NagB/RpiA/CoA transferase-like"/>
    <property type="match status" value="1"/>
</dbReference>
<comment type="similarity">
    <text evidence="1 5">Belongs to the 5-formyltetrahydrofolate cyclo-ligase family.</text>
</comment>
<gene>
    <name evidence="6" type="ORF">FHS09_002961</name>
</gene>
<dbReference type="EC" id="6.3.3.2" evidence="5"/>
<organism evidence="6 7">
    <name type="scientific">Microbulbifer rhizosphaerae</name>
    <dbReference type="NCBI Taxonomy" id="1562603"/>
    <lineage>
        <taxon>Bacteria</taxon>
        <taxon>Pseudomonadati</taxon>
        <taxon>Pseudomonadota</taxon>
        <taxon>Gammaproteobacteria</taxon>
        <taxon>Cellvibrionales</taxon>
        <taxon>Microbulbiferaceae</taxon>
        <taxon>Microbulbifer</taxon>
    </lineage>
</organism>
<dbReference type="GO" id="GO:0005524">
    <property type="term" value="F:ATP binding"/>
    <property type="evidence" value="ECO:0007669"/>
    <property type="project" value="UniProtKB-KW"/>
</dbReference>
<dbReference type="PANTHER" id="PTHR23407:SF1">
    <property type="entry name" value="5-FORMYLTETRAHYDROFOLATE CYCLO-LIGASE"/>
    <property type="match status" value="1"/>
</dbReference>
<dbReference type="Pfam" id="PF01812">
    <property type="entry name" value="5-FTHF_cyc-lig"/>
    <property type="match status" value="1"/>
</dbReference>
<name>A0A7W4WDA0_9GAMM</name>
<feature type="binding site" evidence="4">
    <location>
        <begin position="132"/>
        <end position="140"/>
    </location>
    <ligand>
        <name>ATP</name>
        <dbReference type="ChEBI" id="CHEBI:30616"/>
    </ligand>
</feature>
<reference evidence="6 7" key="1">
    <citation type="submission" date="2020-08" db="EMBL/GenBank/DDBJ databases">
        <title>Genomic Encyclopedia of Type Strains, Phase III (KMG-III): the genomes of soil and plant-associated and newly described type strains.</title>
        <authorList>
            <person name="Whitman W."/>
        </authorList>
    </citation>
    <scope>NUCLEOTIDE SEQUENCE [LARGE SCALE GENOMIC DNA]</scope>
    <source>
        <strain evidence="6 7">CECT 8799</strain>
    </source>
</reference>
<comment type="catalytic activity">
    <reaction evidence="5">
        <text>(6S)-5-formyl-5,6,7,8-tetrahydrofolate + ATP = (6R)-5,10-methenyltetrahydrofolate + ADP + phosphate</text>
        <dbReference type="Rhea" id="RHEA:10488"/>
        <dbReference type="ChEBI" id="CHEBI:30616"/>
        <dbReference type="ChEBI" id="CHEBI:43474"/>
        <dbReference type="ChEBI" id="CHEBI:57455"/>
        <dbReference type="ChEBI" id="CHEBI:57457"/>
        <dbReference type="ChEBI" id="CHEBI:456216"/>
        <dbReference type="EC" id="6.3.3.2"/>
    </reaction>
</comment>
<feature type="binding site" evidence="4">
    <location>
        <position position="56"/>
    </location>
    <ligand>
        <name>substrate</name>
    </ligand>
</feature>
<comment type="caution">
    <text evidence="6">The sequence shown here is derived from an EMBL/GenBank/DDBJ whole genome shotgun (WGS) entry which is preliminary data.</text>
</comment>
<evidence type="ECO:0000256" key="5">
    <source>
        <dbReference type="RuleBase" id="RU361279"/>
    </source>
</evidence>
<dbReference type="SUPFAM" id="SSF100950">
    <property type="entry name" value="NagB/RpiA/CoA transferase-like"/>
    <property type="match status" value="1"/>
</dbReference>
<dbReference type="RefSeq" id="WP_183461118.1">
    <property type="nucleotide sequence ID" value="NZ_JACHWZ010000013.1"/>
</dbReference>
<dbReference type="AlphaFoldDB" id="A0A7W4WDA0"/>
<accession>A0A7W4WDA0</accession>
<keyword evidence="7" id="KW-1185">Reference proteome</keyword>
<dbReference type="Proteomes" id="UP000535937">
    <property type="component" value="Unassembled WGS sequence"/>
</dbReference>
<dbReference type="NCBIfam" id="TIGR02727">
    <property type="entry name" value="MTHFS_bact"/>
    <property type="match status" value="1"/>
</dbReference>
<evidence type="ECO:0000256" key="2">
    <source>
        <dbReference type="ARBA" id="ARBA00022741"/>
    </source>
</evidence>
<dbReference type="GO" id="GO:0046872">
    <property type="term" value="F:metal ion binding"/>
    <property type="evidence" value="ECO:0007669"/>
    <property type="project" value="UniProtKB-KW"/>
</dbReference>
<dbReference type="GO" id="GO:0030272">
    <property type="term" value="F:5-formyltetrahydrofolate cyclo-ligase activity"/>
    <property type="evidence" value="ECO:0007669"/>
    <property type="project" value="UniProtKB-EC"/>
</dbReference>
<evidence type="ECO:0000256" key="3">
    <source>
        <dbReference type="ARBA" id="ARBA00022840"/>
    </source>
</evidence>